<accession>A0A8G0LQ25</accession>
<name>A0A8G0LQ25_9HYPO</name>
<evidence type="ECO:0000313" key="3">
    <source>
        <dbReference type="Proteomes" id="UP000826661"/>
    </source>
</evidence>
<keyword evidence="3" id="KW-1185">Reference proteome</keyword>
<dbReference type="Proteomes" id="UP000826661">
    <property type="component" value="Chromosome VI"/>
</dbReference>
<evidence type="ECO:0008006" key="4">
    <source>
        <dbReference type="Google" id="ProtNLM"/>
    </source>
</evidence>
<evidence type="ECO:0000256" key="1">
    <source>
        <dbReference type="SAM" id="Phobius"/>
    </source>
</evidence>
<dbReference type="AlphaFoldDB" id="A0A8G0LQ25"/>
<reference evidence="2 3" key="1">
    <citation type="journal article" date="2021" name="BMC Genomics">
        <title>Telomere-to-telomere genome assembly of asparaginase-producing Trichoderma simmonsii.</title>
        <authorList>
            <person name="Chung D."/>
            <person name="Kwon Y.M."/>
            <person name="Yang Y."/>
        </authorList>
    </citation>
    <scope>NUCLEOTIDE SEQUENCE [LARGE SCALE GENOMIC DNA]</scope>
    <source>
        <strain evidence="2 3">GH-Sj1</strain>
    </source>
</reference>
<proteinExistence type="predicted"/>
<sequence length="129" mass="14998">MRFQHDSRDKTRKTRLRTLLSIFPCFGHSGDSSNKFHIRTSRKQLKPAIGLLEYDRDDRHAGSKSSRERHREHSFVRPEVDESVAMPRFSLNCLFVFVFSALFLLFSALLLFPNFACYLSLATIARFAI</sequence>
<organism evidence="2 3">
    <name type="scientific">Trichoderma simmonsii</name>
    <dbReference type="NCBI Taxonomy" id="1491479"/>
    <lineage>
        <taxon>Eukaryota</taxon>
        <taxon>Fungi</taxon>
        <taxon>Dikarya</taxon>
        <taxon>Ascomycota</taxon>
        <taxon>Pezizomycotina</taxon>
        <taxon>Sordariomycetes</taxon>
        <taxon>Hypocreomycetidae</taxon>
        <taxon>Hypocreales</taxon>
        <taxon>Hypocreaceae</taxon>
        <taxon>Trichoderma</taxon>
    </lineage>
</organism>
<keyword evidence="1" id="KW-0472">Membrane</keyword>
<keyword evidence="1" id="KW-0812">Transmembrane</keyword>
<evidence type="ECO:0000313" key="2">
    <source>
        <dbReference type="EMBL" id="QYT04863.1"/>
    </source>
</evidence>
<gene>
    <name evidence="2" type="ORF">H0G86_011765</name>
</gene>
<dbReference type="EMBL" id="CP075869">
    <property type="protein sequence ID" value="QYT04863.1"/>
    <property type="molecule type" value="Genomic_DNA"/>
</dbReference>
<keyword evidence="1" id="KW-1133">Transmembrane helix</keyword>
<protein>
    <recommendedName>
        <fullName evidence="4">Transmembrane protein</fullName>
    </recommendedName>
</protein>
<feature type="transmembrane region" description="Helical" evidence="1">
    <location>
        <begin position="93"/>
        <end position="112"/>
    </location>
</feature>